<dbReference type="PROSITE" id="PS51649">
    <property type="entry name" value="NPH3"/>
    <property type="match status" value="1"/>
</dbReference>
<dbReference type="AlphaFoldDB" id="A0A5P1FA65"/>
<evidence type="ECO:0008006" key="9">
    <source>
        <dbReference type="Google" id="ProtNLM"/>
    </source>
</evidence>
<evidence type="ECO:0000313" key="8">
    <source>
        <dbReference type="Proteomes" id="UP000243459"/>
    </source>
</evidence>
<comment type="pathway">
    <text evidence="1">Protein modification; protein ubiquitination.</text>
</comment>
<dbReference type="Pfam" id="PF03000">
    <property type="entry name" value="NPH3"/>
    <property type="match status" value="1"/>
</dbReference>
<reference evidence="8" key="1">
    <citation type="journal article" date="2017" name="Nat. Commun.">
        <title>The asparagus genome sheds light on the origin and evolution of a young Y chromosome.</title>
        <authorList>
            <person name="Harkess A."/>
            <person name="Zhou J."/>
            <person name="Xu C."/>
            <person name="Bowers J.E."/>
            <person name="Van der Hulst R."/>
            <person name="Ayyampalayam S."/>
            <person name="Mercati F."/>
            <person name="Riccardi P."/>
            <person name="McKain M.R."/>
            <person name="Kakrana A."/>
            <person name="Tang H."/>
            <person name="Ray J."/>
            <person name="Groenendijk J."/>
            <person name="Arikit S."/>
            <person name="Mathioni S.M."/>
            <person name="Nakano M."/>
            <person name="Shan H."/>
            <person name="Telgmann-Rauber A."/>
            <person name="Kanno A."/>
            <person name="Yue Z."/>
            <person name="Chen H."/>
            <person name="Li W."/>
            <person name="Chen Y."/>
            <person name="Xu X."/>
            <person name="Zhang Y."/>
            <person name="Luo S."/>
            <person name="Chen H."/>
            <person name="Gao J."/>
            <person name="Mao Z."/>
            <person name="Pires J.C."/>
            <person name="Luo M."/>
            <person name="Kudrna D."/>
            <person name="Wing R.A."/>
            <person name="Meyers B.C."/>
            <person name="Yi K."/>
            <person name="Kong H."/>
            <person name="Lavrijsen P."/>
            <person name="Sunseri F."/>
            <person name="Falavigna A."/>
            <person name="Ye Y."/>
            <person name="Leebens-Mack J.H."/>
            <person name="Chen G."/>
        </authorList>
    </citation>
    <scope>NUCLEOTIDE SEQUENCE [LARGE SCALE GENOMIC DNA]</scope>
    <source>
        <strain evidence="8">cv. DH0086</strain>
    </source>
</reference>
<dbReference type="GO" id="GO:0016567">
    <property type="term" value="P:protein ubiquitination"/>
    <property type="evidence" value="ECO:0007669"/>
    <property type="project" value="UniProtKB-UniPathway"/>
</dbReference>
<dbReference type="InterPro" id="IPR027356">
    <property type="entry name" value="NPH3_dom"/>
</dbReference>
<evidence type="ECO:0000259" key="5">
    <source>
        <dbReference type="PROSITE" id="PS50097"/>
    </source>
</evidence>
<evidence type="ECO:0000313" key="7">
    <source>
        <dbReference type="EMBL" id="ONK74613.1"/>
    </source>
</evidence>
<comment type="similarity">
    <text evidence="3">Belongs to the NPH3 family.</text>
</comment>
<dbReference type="Proteomes" id="UP000243459">
    <property type="component" value="Chromosome 3"/>
</dbReference>
<evidence type="ECO:0000256" key="2">
    <source>
        <dbReference type="ARBA" id="ARBA00022786"/>
    </source>
</evidence>
<keyword evidence="2" id="KW-0833">Ubl conjugation pathway</keyword>
<sequence length="390" mass="43512">MAEEKMGSKGQAWFCATGLPSDVVIEVDDMIFHLHKFPLMSKSSKLHHLITEREQNPRTRTDEEEEDEEIEEEELPHISLPNFPGGSGTFETAAKFCYGVKIDLTAANVAALRCAAEYLEMTEEFSEDNLINRTERFLAQSVFRSLKGSVKALKSCNTLSPLAEDLGIVQRCIDSIAARANASDSAASSLFGWPIADAGARDLGFSVRRKNNIKGGSDPWFEDLTALSLPIYKRVISAMKDKDLSSDIIEGSLISYAKRSIPGLSRSNRNPAPTPSTSEIEQRELLETVITNLPLEKSAAGANTTRFLFRLLRTINILRASEASRTLLERKIASQLEHATLDDLLMPSYSYLVETLYDVDSVERILGYYLEKVEENSSAIVAVRWPKRRR</sequence>
<dbReference type="Pfam" id="PF00651">
    <property type="entry name" value="BTB"/>
    <property type="match status" value="1"/>
</dbReference>
<dbReference type="SMART" id="SM00225">
    <property type="entry name" value="BTB"/>
    <property type="match status" value="1"/>
</dbReference>
<protein>
    <recommendedName>
        <fullName evidence="9">NPH3 domain-containing protein</fullName>
    </recommendedName>
</protein>
<dbReference type="EMBL" id="CM007383">
    <property type="protein sequence ID" value="ONK74613.1"/>
    <property type="molecule type" value="Genomic_DNA"/>
</dbReference>
<feature type="compositionally biased region" description="Basic and acidic residues" evidence="4">
    <location>
        <begin position="50"/>
        <end position="61"/>
    </location>
</feature>
<evidence type="ECO:0000259" key="6">
    <source>
        <dbReference type="PROSITE" id="PS51649"/>
    </source>
</evidence>
<dbReference type="UniPathway" id="UPA00143"/>
<dbReference type="OMA" id="DECLLIR"/>
<feature type="domain" description="NPH3" evidence="6">
    <location>
        <begin position="218"/>
        <end position="390"/>
    </location>
</feature>
<keyword evidence="8" id="KW-1185">Reference proteome</keyword>
<evidence type="ECO:0000256" key="4">
    <source>
        <dbReference type="SAM" id="MobiDB-lite"/>
    </source>
</evidence>
<feature type="compositionally biased region" description="Acidic residues" evidence="4">
    <location>
        <begin position="62"/>
        <end position="74"/>
    </location>
</feature>
<dbReference type="InterPro" id="IPR011333">
    <property type="entry name" value="SKP1/BTB/POZ_sf"/>
</dbReference>
<dbReference type="SUPFAM" id="SSF54695">
    <property type="entry name" value="POZ domain"/>
    <property type="match status" value="1"/>
</dbReference>
<name>A0A5P1FA65_ASPOF</name>
<dbReference type="InterPro" id="IPR043454">
    <property type="entry name" value="NPH3/RPT2-like"/>
</dbReference>
<feature type="domain" description="BTB" evidence="5">
    <location>
        <begin position="21"/>
        <end position="106"/>
    </location>
</feature>
<gene>
    <name evidence="7" type="ORF">A4U43_C03F8290</name>
</gene>
<proteinExistence type="inferred from homology"/>
<organism evidence="7 8">
    <name type="scientific">Asparagus officinalis</name>
    <name type="common">Garden asparagus</name>
    <dbReference type="NCBI Taxonomy" id="4686"/>
    <lineage>
        <taxon>Eukaryota</taxon>
        <taxon>Viridiplantae</taxon>
        <taxon>Streptophyta</taxon>
        <taxon>Embryophyta</taxon>
        <taxon>Tracheophyta</taxon>
        <taxon>Spermatophyta</taxon>
        <taxon>Magnoliopsida</taxon>
        <taxon>Liliopsida</taxon>
        <taxon>Asparagales</taxon>
        <taxon>Asparagaceae</taxon>
        <taxon>Asparagoideae</taxon>
        <taxon>Asparagus</taxon>
    </lineage>
</organism>
<dbReference type="Gene3D" id="3.30.710.10">
    <property type="entry name" value="Potassium Channel Kv1.1, Chain A"/>
    <property type="match status" value="1"/>
</dbReference>
<dbReference type="PROSITE" id="PS50097">
    <property type="entry name" value="BTB"/>
    <property type="match status" value="1"/>
</dbReference>
<evidence type="ECO:0000256" key="1">
    <source>
        <dbReference type="ARBA" id="ARBA00004906"/>
    </source>
</evidence>
<feature type="region of interest" description="Disordered" evidence="4">
    <location>
        <begin position="50"/>
        <end position="83"/>
    </location>
</feature>
<dbReference type="PANTHER" id="PTHR32370">
    <property type="entry name" value="OS12G0117600 PROTEIN"/>
    <property type="match status" value="1"/>
</dbReference>
<evidence type="ECO:0000256" key="3">
    <source>
        <dbReference type="PROSITE-ProRule" id="PRU00982"/>
    </source>
</evidence>
<dbReference type="Gramene" id="ONK74613">
    <property type="protein sequence ID" value="ONK74613"/>
    <property type="gene ID" value="A4U43_C03F8290"/>
</dbReference>
<accession>A0A5P1FA65</accession>
<dbReference type="InterPro" id="IPR000210">
    <property type="entry name" value="BTB/POZ_dom"/>
</dbReference>
<dbReference type="CDD" id="cd18312">
    <property type="entry name" value="BTB_POZ_NPY3-like"/>
    <property type="match status" value="1"/>
</dbReference>